<feature type="signal peptide" evidence="1">
    <location>
        <begin position="1"/>
        <end position="21"/>
    </location>
</feature>
<comment type="caution">
    <text evidence="3">The sequence shown here is derived from an EMBL/GenBank/DDBJ whole genome shotgun (WGS) entry which is preliminary data.</text>
</comment>
<evidence type="ECO:0000256" key="1">
    <source>
        <dbReference type="SAM" id="SignalP"/>
    </source>
</evidence>
<dbReference type="EMBL" id="JADKIO010000010">
    <property type="protein sequence ID" value="MBK9797607.1"/>
    <property type="molecule type" value="Genomic_DNA"/>
</dbReference>
<organism evidence="3 4">
    <name type="scientific">Candidatus Geothrix skivensis</name>
    <dbReference type="NCBI Taxonomy" id="2954439"/>
    <lineage>
        <taxon>Bacteria</taxon>
        <taxon>Pseudomonadati</taxon>
        <taxon>Acidobacteriota</taxon>
        <taxon>Holophagae</taxon>
        <taxon>Holophagales</taxon>
        <taxon>Holophagaceae</taxon>
        <taxon>Geothrix</taxon>
    </lineage>
</organism>
<accession>A0A9D7SJH9</accession>
<dbReference type="InterPro" id="IPR045916">
    <property type="entry name" value="DUF5777"/>
</dbReference>
<evidence type="ECO:0000259" key="2">
    <source>
        <dbReference type="Pfam" id="PF19089"/>
    </source>
</evidence>
<reference evidence="3" key="1">
    <citation type="submission" date="2020-10" db="EMBL/GenBank/DDBJ databases">
        <title>Connecting structure to function with the recovery of over 1000 high-quality activated sludge metagenome-assembled genomes encoding full-length rRNA genes using long-read sequencing.</title>
        <authorList>
            <person name="Singleton C.M."/>
            <person name="Petriglieri F."/>
            <person name="Kristensen J.M."/>
            <person name="Kirkegaard R.H."/>
            <person name="Michaelsen T.Y."/>
            <person name="Andersen M.H."/>
            <person name="Karst S.M."/>
            <person name="Dueholm M.S."/>
            <person name="Nielsen P.H."/>
            <person name="Albertsen M."/>
        </authorList>
    </citation>
    <scope>NUCLEOTIDE SEQUENCE</scope>
    <source>
        <strain evidence="3">Skiv_18-Q3-R9-52_MAXAC.067</strain>
    </source>
</reference>
<dbReference type="Proteomes" id="UP000886657">
    <property type="component" value="Unassembled WGS sequence"/>
</dbReference>
<gene>
    <name evidence="3" type="ORF">IPP58_14170</name>
</gene>
<evidence type="ECO:0000313" key="3">
    <source>
        <dbReference type="EMBL" id="MBK9797607.1"/>
    </source>
</evidence>
<protein>
    <recommendedName>
        <fullName evidence="2">DUF5777 domain-containing protein</fullName>
    </recommendedName>
</protein>
<keyword evidence="1" id="KW-0732">Signal</keyword>
<feature type="chain" id="PRO_5039534021" description="DUF5777 domain-containing protein" evidence="1">
    <location>
        <begin position="22"/>
        <end position="290"/>
    </location>
</feature>
<name>A0A9D7SJH9_9BACT</name>
<feature type="domain" description="DUF5777" evidence="2">
    <location>
        <begin position="29"/>
        <end position="290"/>
    </location>
</feature>
<dbReference type="AlphaFoldDB" id="A0A9D7SJH9"/>
<sequence length="290" mass="31474">MTRKTAPLLACALLAGGTLRAESSEYPLAINLPTAERMQYWDIGVVFTHRFEQAVKDNGKDAFGLDGFTWAGLGFTFGIKSVPGLNAFIYRTTDNKTFTFGLQEQVLNGERVRLAVRAERYDEVVRRTVTSAGTVGISGLAIQVPTEIFITDDIIFSLVPSYITRTTTTDLILAVPPGATPNTKPNTGGVFNVGLGIRIGFTEKFSFMGEYYPRPSKFSKAMPLGTTDGRTSYQNGFGAGISYKTFKHRFSLFGTNASGTTANQVMSGDFGGGPNRSADWSIGFNVARVF</sequence>
<dbReference type="Pfam" id="PF19089">
    <property type="entry name" value="DUF5777"/>
    <property type="match status" value="1"/>
</dbReference>
<evidence type="ECO:0000313" key="4">
    <source>
        <dbReference type="Proteomes" id="UP000886657"/>
    </source>
</evidence>
<proteinExistence type="predicted"/>